<accession>A0AAV7GYX1</accession>
<evidence type="ECO:0000313" key="2">
    <source>
        <dbReference type="EMBL" id="KAH0461286.1"/>
    </source>
</evidence>
<comment type="caution">
    <text evidence="2">The sequence shown here is derived from an EMBL/GenBank/DDBJ whole genome shotgun (WGS) entry which is preliminary data.</text>
</comment>
<organism evidence="2 3">
    <name type="scientific">Dendrobium chrysotoxum</name>
    <name type="common">Orchid</name>
    <dbReference type="NCBI Taxonomy" id="161865"/>
    <lineage>
        <taxon>Eukaryota</taxon>
        <taxon>Viridiplantae</taxon>
        <taxon>Streptophyta</taxon>
        <taxon>Embryophyta</taxon>
        <taxon>Tracheophyta</taxon>
        <taxon>Spermatophyta</taxon>
        <taxon>Magnoliopsida</taxon>
        <taxon>Liliopsida</taxon>
        <taxon>Asparagales</taxon>
        <taxon>Orchidaceae</taxon>
        <taxon>Epidendroideae</taxon>
        <taxon>Malaxideae</taxon>
        <taxon>Dendrobiinae</taxon>
        <taxon>Dendrobium</taxon>
    </lineage>
</organism>
<evidence type="ECO:0000313" key="3">
    <source>
        <dbReference type="Proteomes" id="UP000775213"/>
    </source>
</evidence>
<feature type="compositionally biased region" description="Basic residues" evidence="1">
    <location>
        <begin position="95"/>
        <end position="106"/>
    </location>
</feature>
<gene>
    <name evidence="2" type="ORF">IEQ34_008861</name>
</gene>
<protein>
    <submittedName>
        <fullName evidence="2">Uncharacterized protein</fullName>
    </submittedName>
</protein>
<evidence type="ECO:0000256" key="1">
    <source>
        <dbReference type="SAM" id="MobiDB-lite"/>
    </source>
</evidence>
<dbReference type="Proteomes" id="UP000775213">
    <property type="component" value="Unassembled WGS sequence"/>
</dbReference>
<name>A0AAV7GYX1_DENCH</name>
<keyword evidence="3" id="KW-1185">Reference proteome</keyword>
<proteinExistence type="predicted"/>
<dbReference type="AlphaFoldDB" id="A0AAV7GYX1"/>
<reference evidence="2 3" key="1">
    <citation type="journal article" date="2021" name="Hortic Res">
        <title>Chromosome-scale assembly of the Dendrobium chrysotoxum genome enhances the understanding of orchid evolution.</title>
        <authorList>
            <person name="Zhang Y."/>
            <person name="Zhang G.Q."/>
            <person name="Zhang D."/>
            <person name="Liu X.D."/>
            <person name="Xu X.Y."/>
            <person name="Sun W.H."/>
            <person name="Yu X."/>
            <person name="Zhu X."/>
            <person name="Wang Z.W."/>
            <person name="Zhao X."/>
            <person name="Zhong W.Y."/>
            <person name="Chen H."/>
            <person name="Yin W.L."/>
            <person name="Huang T."/>
            <person name="Niu S.C."/>
            <person name="Liu Z.J."/>
        </authorList>
    </citation>
    <scope>NUCLEOTIDE SEQUENCE [LARGE SCALE GENOMIC DNA]</scope>
    <source>
        <strain evidence="2">Lindl</strain>
    </source>
</reference>
<feature type="region of interest" description="Disordered" evidence="1">
    <location>
        <begin position="81"/>
        <end position="106"/>
    </location>
</feature>
<feature type="compositionally biased region" description="Gly residues" evidence="1">
    <location>
        <begin position="83"/>
        <end position="94"/>
    </location>
</feature>
<dbReference type="EMBL" id="JAGFBR010000009">
    <property type="protein sequence ID" value="KAH0461286.1"/>
    <property type="molecule type" value="Genomic_DNA"/>
</dbReference>
<sequence>MENGDYADAAIDGISDPHIGFVSERIDGVFAIFVGNFFEEFGDVAGAEDAVDADEFLGLIGEEVRGEDAIGLAFPAEEFTGGARRGGGGAGGRGARGRRRRGRREGRGRSERRHIYIYIYIYSWIQMLAEIKEIAELIKV</sequence>